<organism evidence="1 2">
    <name type="scientific">Nitrosomonas marina</name>
    <dbReference type="NCBI Taxonomy" id="917"/>
    <lineage>
        <taxon>Bacteria</taxon>
        <taxon>Pseudomonadati</taxon>
        <taxon>Pseudomonadota</taxon>
        <taxon>Betaproteobacteria</taxon>
        <taxon>Nitrosomonadales</taxon>
        <taxon>Nitrosomonadaceae</taxon>
        <taxon>Nitrosomonas</taxon>
    </lineage>
</organism>
<name>A0A1I0G5E8_9PROT</name>
<keyword evidence="2" id="KW-1185">Reference proteome</keyword>
<dbReference type="Proteomes" id="UP000199345">
    <property type="component" value="Unassembled WGS sequence"/>
</dbReference>
<evidence type="ECO:0000313" key="2">
    <source>
        <dbReference type="Proteomes" id="UP000199345"/>
    </source>
</evidence>
<reference evidence="2" key="1">
    <citation type="submission" date="2016-10" db="EMBL/GenBank/DDBJ databases">
        <authorList>
            <person name="Varghese N."/>
            <person name="Submissions S."/>
        </authorList>
    </citation>
    <scope>NUCLEOTIDE SEQUENCE [LARGE SCALE GENOMIC DNA]</scope>
    <source>
        <strain evidence="2">Nm71</strain>
    </source>
</reference>
<proteinExistence type="predicted"/>
<dbReference type="EMBL" id="FOIA01000055">
    <property type="protein sequence ID" value="SET66144.1"/>
    <property type="molecule type" value="Genomic_DNA"/>
</dbReference>
<accession>A0A1I0G5E8</accession>
<dbReference type="OrthoDB" id="7199621at2"/>
<sequence length="265" mass="30849">MDTYKGYGNYGFIPITAAGFCKAISQLAGPTTLEKYLKLVMITLMNDFERRLAQRKVTASIIQLFHLEFQRILSEMKEQREAYYLPCKDRFLKDLAICRLKLYPCGAELIDELSGVPRSIMINKGLSQFSRSLPYFLFNLKGFRPVYEMHMHAPLKTSFNVEGWNQCFKRICELLLINPDIKGVSCVSWWYDPALETISPRLAYLRQQPLEGGARIFFVATDKYAKSGAIEKSKTRRKLYERGQYCPKLFLMIWSRDDLIRWASK</sequence>
<gene>
    <name evidence="1" type="ORF">SAMN05216326_1555</name>
</gene>
<dbReference type="RefSeq" id="WP_090661966.1">
    <property type="nucleotide sequence ID" value="NZ_FOIA01000055.1"/>
</dbReference>
<dbReference type="AlphaFoldDB" id="A0A1I0G5E8"/>
<protein>
    <submittedName>
        <fullName evidence="1">Uncharacterized protein</fullName>
    </submittedName>
</protein>
<evidence type="ECO:0000313" key="1">
    <source>
        <dbReference type="EMBL" id="SET66144.1"/>
    </source>
</evidence>